<proteinExistence type="predicted"/>
<dbReference type="EMBL" id="SDMP01000016">
    <property type="protein sequence ID" value="RYR02535.1"/>
    <property type="molecule type" value="Genomic_DNA"/>
</dbReference>
<sequence>MVTSTADVLTLMKLSEVNRAVSFAALNNRSSPSHRYPCSTFGVFSKK</sequence>
<accession>A0A444YKR2</accession>
<dbReference type="AlphaFoldDB" id="A0A444YKR2"/>
<evidence type="ECO:0000313" key="2">
    <source>
        <dbReference type="Proteomes" id="UP000289738"/>
    </source>
</evidence>
<dbReference type="Proteomes" id="UP000289738">
    <property type="component" value="Chromosome B06"/>
</dbReference>
<organism evidence="1 2">
    <name type="scientific">Arachis hypogaea</name>
    <name type="common">Peanut</name>
    <dbReference type="NCBI Taxonomy" id="3818"/>
    <lineage>
        <taxon>Eukaryota</taxon>
        <taxon>Viridiplantae</taxon>
        <taxon>Streptophyta</taxon>
        <taxon>Embryophyta</taxon>
        <taxon>Tracheophyta</taxon>
        <taxon>Spermatophyta</taxon>
        <taxon>Magnoliopsida</taxon>
        <taxon>eudicotyledons</taxon>
        <taxon>Gunneridae</taxon>
        <taxon>Pentapetalae</taxon>
        <taxon>rosids</taxon>
        <taxon>fabids</taxon>
        <taxon>Fabales</taxon>
        <taxon>Fabaceae</taxon>
        <taxon>Papilionoideae</taxon>
        <taxon>50 kb inversion clade</taxon>
        <taxon>dalbergioids sensu lato</taxon>
        <taxon>Dalbergieae</taxon>
        <taxon>Pterocarpus clade</taxon>
        <taxon>Arachis</taxon>
    </lineage>
</organism>
<comment type="caution">
    <text evidence="1">The sequence shown here is derived from an EMBL/GenBank/DDBJ whole genome shotgun (WGS) entry which is preliminary data.</text>
</comment>
<gene>
    <name evidence="1" type="ORF">Ahy_B06g081333</name>
</gene>
<name>A0A444YKR2_ARAHY</name>
<keyword evidence="2" id="KW-1185">Reference proteome</keyword>
<protein>
    <submittedName>
        <fullName evidence="1">Uncharacterized protein</fullName>
    </submittedName>
</protein>
<evidence type="ECO:0000313" key="1">
    <source>
        <dbReference type="EMBL" id="RYR02535.1"/>
    </source>
</evidence>
<reference evidence="1 2" key="1">
    <citation type="submission" date="2019-01" db="EMBL/GenBank/DDBJ databases">
        <title>Sequencing of cultivated peanut Arachis hypogaea provides insights into genome evolution and oil improvement.</title>
        <authorList>
            <person name="Chen X."/>
        </authorList>
    </citation>
    <scope>NUCLEOTIDE SEQUENCE [LARGE SCALE GENOMIC DNA]</scope>
    <source>
        <strain evidence="2">cv. Fuhuasheng</strain>
        <tissue evidence="1">Leaves</tissue>
    </source>
</reference>